<name>A0A8S0U8J7_OLEEU</name>
<feature type="non-terminal residue" evidence="2">
    <location>
        <position position="88"/>
    </location>
</feature>
<evidence type="ECO:0000313" key="2">
    <source>
        <dbReference type="EMBL" id="CAA3014952.1"/>
    </source>
</evidence>
<accession>A0A8S0U8J7</accession>
<gene>
    <name evidence="2" type="ORF">OLEA9_A037694</name>
</gene>
<proteinExistence type="predicted"/>
<dbReference type="AlphaFoldDB" id="A0A8S0U8J7"/>
<dbReference type="EMBL" id="CACTIH010007513">
    <property type="protein sequence ID" value="CAA3014952.1"/>
    <property type="molecule type" value="Genomic_DNA"/>
</dbReference>
<reference evidence="2 3" key="1">
    <citation type="submission" date="2019-12" db="EMBL/GenBank/DDBJ databases">
        <authorList>
            <person name="Alioto T."/>
            <person name="Alioto T."/>
            <person name="Gomez Garrido J."/>
        </authorList>
    </citation>
    <scope>NUCLEOTIDE SEQUENCE [LARGE SCALE GENOMIC DNA]</scope>
</reference>
<dbReference type="OrthoDB" id="1935723at2759"/>
<dbReference type="Proteomes" id="UP000594638">
    <property type="component" value="Unassembled WGS sequence"/>
</dbReference>
<sequence>RTGRVATVRFEKCFNGIGVGGGGGSSCGKVKSEIARVLGNHALAILLTYLFMIGQVGWLLDAIVALWLCPFCSQPFSGDEFVAGQVLQ</sequence>
<comment type="caution">
    <text evidence="2">The sequence shown here is derived from an EMBL/GenBank/DDBJ whole genome shotgun (WGS) entry which is preliminary data.</text>
</comment>
<evidence type="ECO:0000256" key="1">
    <source>
        <dbReference type="SAM" id="Phobius"/>
    </source>
</evidence>
<protein>
    <submittedName>
        <fullName evidence="2">Uncharacterized protein</fullName>
    </submittedName>
</protein>
<feature type="transmembrane region" description="Helical" evidence="1">
    <location>
        <begin position="42"/>
        <end position="68"/>
    </location>
</feature>
<keyword evidence="1" id="KW-0472">Membrane</keyword>
<dbReference type="PANTHER" id="PTHR36785">
    <property type="entry name" value="OS05G0502500 PROTEIN"/>
    <property type="match status" value="1"/>
</dbReference>
<dbReference type="PANTHER" id="PTHR36785:SF1">
    <property type="entry name" value="OS05G0502500 PROTEIN"/>
    <property type="match status" value="1"/>
</dbReference>
<dbReference type="Gramene" id="OE9A037694T1">
    <property type="protein sequence ID" value="OE9A037694C1"/>
    <property type="gene ID" value="OE9A037694"/>
</dbReference>
<evidence type="ECO:0000313" key="3">
    <source>
        <dbReference type="Proteomes" id="UP000594638"/>
    </source>
</evidence>
<keyword evidence="1" id="KW-0812">Transmembrane</keyword>
<keyword evidence="3" id="KW-1185">Reference proteome</keyword>
<keyword evidence="1" id="KW-1133">Transmembrane helix</keyword>
<organism evidence="2 3">
    <name type="scientific">Olea europaea subsp. europaea</name>
    <dbReference type="NCBI Taxonomy" id="158383"/>
    <lineage>
        <taxon>Eukaryota</taxon>
        <taxon>Viridiplantae</taxon>
        <taxon>Streptophyta</taxon>
        <taxon>Embryophyta</taxon>
        <taxon>Tracheophyta</taxon>
        <taxon>Spermatophyta</taxon>
        <taxon>Magnoliopsida</taxon>
        <taxon>eudicotyledons</taxon>
        <taxon>Gunneridae</taxon>
        <taxon>Pentapetalae</taxon>
        <taxon>asterids</taxon>
        <taxon>lamiids</taxon>
        <taxon>Lamiales</taxon>
        <taxon>Oleaceae</taxon>
        <taxon>Oleeae</taxon>
        <taxon>Olea</taxon>
    </lineage>
</organism>